<accession>A0ABD1UMI4</accession>
<dbReference type="InterPro" id="IPR046364">
    <property type="entry name" value="Exo70_C"/>
</dbReference>
<keyword evidence="3" id="KW-0268">Exocytosis</keyword>
<dbReference type="SUPFAM" id="SSF74788">
    <property type="entry name" value="Cullin repeat-like"/>
    <property type="match status" value="1"/>
</dbReference>
<feature type="compositionally biased region" description="Low complexity" evidence="4">
    <location>
        <begin position="132"/>
        <end position="145"/>
    </location>
</feature>
<keyword evidence="2 3" id="KW-0813">Transport</keyword>
<protein>
    <recommendedName>
        <fullName evidence="3">Exocyst subunit Exo70 family protein</fullName>
    </recommendedName>
</protein>
<keyword evidence="7" id="KW-1185">Reference proteome</keyword>
<evidence type="ECO:0000256" key="1">
    <source>
        <dbReference type="ARBA" id="ARBA00006756"/>
    </source>
</evidence>
<dbReference type="GO" id="GO:0015031">
    <property type="term" value="P:protein transport"/>
    <property type="evidence" value="ECO:0007669"/>
    <property type="project" value="UniProtKB-KW"/>
</dbReference>
<dbReference type="FunFam" id="1.20.1280.170:FF:000003">
    <property type="entry name" value="Exocyst subunit Exo70 family protein"/>
    <property type="match status" value="1"/>
</dbReference>
<sequence>MATLFSFSKTNSSISSFSNKFAPPTPSHTFSESMMEENIENAESIITKWDLSSNSFEKFTSLFQESRKEAKEFIKSVKDLRRAMHFLISQHSSPNKLVMAQKLMQVAMHRLEKEFYQILSANKEYLNPESVSSRSSHLSRSLPSNSDDEGDVSSDNEIRVAGDSISEVERISALAMSDLKLIADSMISCGYGKECIKIYRIIRILIVDEALYRLGIKRCTSSQINRMNPEALEHHISKWIDAAKIAVRTLFHGERFLCDHVFSANETLRESCFSDITRDGGTNLFRFPELVAKSKRWPEKVFQLMNLYEAISDIWPEIESIFSYESLSAVKLQAFSSLHKLGDSIQTILSEFESSIQKNSSRTLVPRGAIHPLTNSVMNYVSLLANYSGVLSDIVADSGTPPHSPFPESYFHSPSPDETPTSAVSARLAWIILVLLCKLDTKTKLYGDIALSYLFLVNNLQFVVEKVRTTTLKFLLGDDWLSKLDRKVKLYAANYETVAWNKVFSCLPENLPEEMSPDTIKGHFRQFYSAFDEAYRRQASWVVPDPKLRDEIKVSIARKLVPAYQEFYDTYLAILIEERNLEVLVRFSPNNLGNYLSDLFHGTVVPGSSSSSPSHVSRCLP</sequence>
<dbReference type="Proteomes" id="UP001604336">
    <property type="component" value="Unassembled WGS sequence"/>
</dbReference>
<comment type="function">
    <text evidence="3">Component of the exocyst complex.</text>
</comment>
<dbReference type="InterPro" id="IPR016159">
    <property type="entry name" value="Cullin_repeat-like_dom_sf"/>
</dbReference>
<evidence type="ECO:0000256" key="2">
    <source>
        <dbReference type="ARBA" id="ARBA00022448"/>
    </source>
</evidence>
<organism evidence="6 7">
    <name type="scientific">Abeliophyllum distichum</name>
    <dbReference type="NCBI Taxonomy" id="126358"/>
    <lineage>
        <taxon>Eukaryota</taxon>
        <taxon>Viridiplantae</taxon>
        <taxon>Streptophyta</taxon>
        <taxon>Embryophyta</taxon>
        <taxon>Tracheophyta</taxon>
        <taxon>Spermatophyta</taxon>
        <taxon>Magnoliopsida</taxon>
        <taxon>eudicotyledons</taxon>
        <taxon>Gunneridae</taxon>
        <taxon>Pentapetalae</taxon>
        <taxon>asterids</taxon>
        <taxon>lamiids</taxon>
        <taxon>Lamiales</taxon>
        <taxon>Oleaceae</taxon>
        <taxon>Forsythieae</taxon>
        <taxon>Abeliophyllum</taxon>
    </lineage>
</organism>
<evidence type="ECO:0000313" key="7">
    <source>
        <dbReference type="Proteomes" id="UP001604336"/>
    </source>
</evidence>
<dbReference type="Gene3D" id="1.20.1280.170">
    <property type="entry name" value="Exocyst complex component Exo70"/>
    <property type="match status" value="1"/>
</dbReference>
<dbReference type="GO" id="GO:0005737">
    <property type="term" value="C:cytoplasm"/>
    <property type="evidence" value="ECO:0007669"/>
    <property type="project" value="UniProtKB-ARBA"/>
</dbReference>
<dbReference type="PANTHER" id="PTHR12542:SF26">
    <property type="entry name" value="EXOCYST SUBUNIT EXO70 FAMILY PROTEIN"/>
    <property type="match status" value="1"/>
</dbReference>
<reference evidence="7" key="1">
    <citation type="submission" date="2024-07" db="EMBL/GenBank/DDBJ databases">
        <title>Two chromosome-level genome assemblies of Korean endemic species Abeliophyllum distichum and Forsythia ovata (Oleaceae).</title>
        <authorList>
            <person name="Jang H."/>
        </authorList>
    </citation>
    <scope>NUCLEOTIDE SEQUENCE [LARGE SCALE GENOMIC DNA]</scope>
</reference>
<evidence type="ECO:0000313" key="6">
    <source>
        <dbReference type="EMBL" id="KAL2526117.1"/>
    </source>
</evidence>
<dbReference type="EMBL" id="JBFOLK010000003">
    <property type="protein sequence ID" value="KAL2526117.1"/>
    <property type="molecule type" value="Genomic_DNA"/>
</dbReference>
<name>A0ABD1UMI4_9LAMI</name>
<dbReference type="Pfam" id="PF03081">
    <property type="entry name" value="Exo70_C"/>
    <property type="match status" value="1"/>
</dbReference>
<dbReference type="InterPro" id="IPR004140">
    <property type="entry name" value="Exo70"/>
</dbReference>
<evidence type="ECO:0000256" key="3">
    <source>
        <dbReference type="RuleBase" id="RU365026"/>
    </source>
</evidence>
<gene>
    <name evidence="6" type="ORF">Adt_11171</name>
</gene>
<dbReference type="AlphaFoldDB" id="A0ABD1UMI4"/>
<feature type="domain" description="Exocyst complex subunit Exo70 C-terminal" evidence="5">
    <location>
        <begin position="237"/>
        <end position="598"/>
    </location>
</feature>
<comment type="caution">
    <text evidence="6">The sequence shown here is derived from an EMBL/GenBank/DDBJ whole genome shotgun (WGS) entry which is preliminary data.</text>
</comment>
<dbReference type="PANTHER" id="PTHR12542">
    <property type="entry name" value="EXOCYST COMPLEX PROTEIN EXO70"/>
    <property type="match status" value="1"/>
</dbReference>
<comment type="similarity">
    <text evidence="1 3">Belongs to the EXO70 family.</text>
</comment>
<feature type="region of interest" description="Disordered" evidence="4">
    <location>
        <begin position="132"/>
        <end position="156"/>
    </location>
</feature>
<dbReference type="Pfam" id="PF20669">
    <property type="entry name" value="Exo70_N"/>
    <property type="match status" value="1"/>
</dbReference>
<evidence type="ECO:0000259" key="5">
    <source>
        <dbReference type="Pfam" id="PF03081"/>
    </source>
</evidence>
<dbReference type="GO" id="GO:0006887">
    <property type="term" value="P:exocytosis"/>
    <property type="evidence" value="ECO:0007669"/>
    <property type="project" value="UniProtKB-KW"/>
</dbReference>
<evidence type="ECO:0000256" key="4">
    <source>
        <dbReference type="SAM" id="MobiDB-lite"/>
    </source>
</evidence>
<proteinExistence type="inferred from homology"/>
<keyword evidence="3" id="KW-0653">Protein transport</keyword>